<evidence type="ECO:0000313" key="3">
    <source>
        <dbReference type="Proteomes" id="UP001597641"/>
    </source>
</evidence>
<feature type="transmembrane region" description="Helical" evidence="1">
    <location>
        <begin position="214"/>
        <end position="235"/>
    </location>
</feature>
<dbReference type="Proteomes" id="UP001597641">
    <property type="component" value="Unassembled WGS sequence"/>
</dbReference>
<dbReference type="RefSeq" id="WP_377482532.1">
    <property type="nucleotide sequence ID" value="NZ_JBHUOX010000003.1"/>
</dbReference>
<dbReference type="EMBL" id="JBHUOX010000003">
    <property type="protein sequence ID" value="MFD3000000.1"/>
    <property type="molecule type" value="Genomic_DNA"/>
</dbReference>
<evidence type="ECO:0000256" key="1">
    <source>
        <dbReference type="SAM" id="Phobius"/>
    </source>
</evidence>
<keyword evidence="1" id="KW-1133">Transmembrane helix</keyword>
<gene>
    <name evidence="2" type="ORF">ACFS7Z_06485</name>
</gene>
<feature type="transmembrane region" description="Helical" evidence="1">
    <location>
        <begin position="380"/>
        <end position="399"/>
    </location>
</feature>
<evidence type="ECO:0000313" key="2">
    <source>
        <dbReference type="EMBL" id="MFD3000000.1"/>
    </source>
</evidence>
<feature type="transmembrane region" description="Helical" evidence="1">
    <location>
        <begin position="256"/>
        <end position="275"/>
    </location>
</feature>
<feature type="transmembrane region" description="Helical" evidence="1">
    <location>
        <begin position="148"/>
        <end position="165"/>
    </location>
</feature>
<feature type="transmembrane region" description="Helical" evidence="1">
    <location>
        <begin position="12"/>
        <end position="30"/>
    </location>
</feature>
<feature type="transmembrane region" description="Helical" evidence="1">
    <location>
        <begin position="349"/>
        <end position="368"/>
    </location>
</feature>
<evidence type="ECO:0008006" key="4">
    <source>
        <dbReference type="Google" id="ProtNLM"/>
    </source>
</evidence>
<reference evidence="3" key="1">
    <citation type="journal article" date="2019" name="Int. J. Syst. Evol. Microbiol.">
        <title>The Global Catalogue of Microorganisms (GCM) 10K type strain sequencing project: providing services to taxonomists for standard genome sequencing and annotation.</title>
        <authorList>
            <consortium name="The Broad Institute Genomics Platform"/>
            <consortium name="The Broad Institute Genome Sequencing Center for Infectious Disease"/>
            <person name="Wu L."/>
            <person name="Ma J."/>
        </authorList>
    </citation>
    <scope>NUCLEOTIDE SEQUENCE [LARGE SCALE GENOMIC DNA]</scope>
    <source>
        <strain evidence="3">KCTC 23984</strain>
    </source>
</reference>
<protein>
    <recommendedName>
        <fullName evidence="4">Dolichyl-phosphate-mannose-protein mannosyltransferase</fullName>
    </recommendedName>
</protein>
<name>A0ABW6BQ99_9BACT</name>
<feature type="transmembrane region" description="Helical" evidence="1">
    <location>
        <begin position="123"/>
        <end position="142"/>
    </location>
</feature>
<sequence>MLKDKFRNPDLLLLLLYIFYCAAIVLRVSVEGTGYLSPDSEYYLEAARSLKAGEGFFIRDLYGLHSRRTGSIAYFSAWPIGYPTLVALVSLTSGLKLFWASKFINLLFAGLGFLLMRHINRQYAFVLASVYGAFTIIEMYSYTWSECVFMFGCLCFVVLLHEVYISGKVVLVYALLATAIFMFLIRYIGFFSGGLILLLALLTWLDDRKSVSRHLLIAFGLNLLFVCIYVLHNYYVAGYNTDAQRLTENMERPAEVFFMAIKGLVIELFIIRKYYLNGSPGILTVATAVLQFSVIGYIWKLLRAESNRVTGAIKCNTLSHIAILVAFAYLLVLVYLRTISQFDSLDYRLLSPFTFIMLFAVVNYIVALPDQLKGVRFAKLLIFSFFLVSVLLNLPKQYLLSLLL</sequence>
<feature type="transmembrane region" description="Helical" evidence="1">
    <location>
        <begin position="281"/>
        <end position="299"/>
    </location>
</feature>
<feature type="transmembrane region" description="Helical" evidence="1">
    <location>
        <begin position="320"/>
        <end position="337"/>
    </location>
</feature>
<organism evidence="2 3">
    <name type="scientific">Pontibacter toksunensis</name>
    <dbReference type="NCBI Taxonomy" id="1332631"/>
    <lineage>
        <taxon>Bacteria</taxon>
        <taxon>Pseudomonadati</taxon>
        <taxon>Bacteroidota</taxon>
        <taxon>Cytophagia</taxon>
        <taxon>Cytophagales</taxon>
        <taxon>Hymenobacteraceae</taxon>
        <taxon>Pontibacter</taxon>
    </lineage>
</organism>
<feature type="transmembrane region" description="Helical" evidence="1">
    <location>
        <begin position="97"/>
        <end position="116"/>
    </location>
</feature>
<accession>A0ABW6BQ99</accession>
<feature type="transmembrane region" description="Helical" evidence="1">
    <location>
        <begin position="172"/>
        <end position="202"/>
    </location>
</feature>
<keyword evidence="3" id="KW-1185">Reference proteome</keyword>
<keyword evidence="1" id="KW-0472">Membrane</keyword>
<keyword evidence="1" id="KW-0812">Transmembrane</keyword>
<comment type="caution">
    <text evidence="2">The sequence shown here is derived from an EMBL/GenBank/DDBJ whole genome shotgun (WGS) entry which is preliminary data.</text>
</comment>
<proteinExistence type="predicted"/>